<gene>
    <name evidence="2" type="ORF">SPARVUS_LOCUS14284821</name>
</gene>
<keyword evidence="3" id="KW-1185">Reference proteome</keyword>
<evidence type="ECO:0000313" key="3">
    <source>
        <dbReference type="Proteomes" id="UP001162483"/>
    </source>
</evidence>
<dbReference type="EMBL" id="CATNWA010018824">
    <property type="protein sequence ID" value="CAI9609726.1"/>
    <property type="molecule type" value="Genomic_DNA"/>
</dbReference>
<reference evidence="2" key="1">
    <citation type="submission" date="2023-05" db="EMBL/GenBank/DDBJ databases">
        <authorList>
            <person name="Stuckert A."/>
        </authorList>
    </citation>
    <scope>NUCLEOTIDE SEQUENCE</scope>
</reference>
<feature type="non-terminal residue" evidence="2">
    <location>
        <position position="249"/>
    </location>
</feature>
<dbReference type="Proteomes" id="UP001162483">
    <property type="component" value="Unassembled WGS sequence"/>
</dbReference>
<feature type="region of interest" description="Disordered" evidence="1">
    <location>
        <begin position="147"/>
        <end position="200"/>
    </location>
</feature>
<evidence type="ECO:0000313" key="2">
    <source>
        <dbReference type="EMBL" id="CAI9609726.1"/>
    </source>
</evidence>
<sequence length="249" mass="25939">MADLTAGDPLLPLLTVSVSAPLFEPIPPLGRPSTQCPTTPLCQSSTDLHSVSHSHPHLPFHCQLHWPPVSVSSPLSANPSTGLHSVWPPPLSANPLTGLHSSVRPHSLCQSLPTGTLHSVSSTPLWPIPPLASTQCPPPLSAIPSTHSLHSGILPPLSANPSHGPHAQCPSHPSLPNPSTGGLQSSGSTPLHANPSPHWTSTQCPPPPLCQSLLLVSTQCPPPLAANPSQWSPTQCPPTPLCLSLHWPP</sequence>
<protein>
    <submittedName>
        <fullName evidence="2">Uncharacterized protein</fullName>
    </submittedName>
</protein>
<proteinExistence type="predicted"/>
<feature type="compositionally biased region" description="Polar residues" evidence="1">
    <location>
        <begin position="177"/>
        <end position="191"/>
    </location>
</feature>
<accession>A0ABN9GM16</accession>
<comment type="caution">
    <text evidence="2">The sequence shown here is derived from an EMBL/GenBank/DDBJ whole genome shotgun (WGS) entry which is preliminary data.</text>
</comment>
<evidence type="ECO:0000256" key="1">
    <source>
        <dbReference type="SAM" id="MobiDB-lite"/>
    </source>
</evidence>
<organism evidence="2 3">
    <name type="scientific">Staurois parvus</name>
    <dbReference type="NCBI Taxonomy" id="386267"/>
    <lineage>
        <taxon>Eukaryota</taxon>
        <taxon>Metazoa</taxon>
        <taxon>Chordata</taxon>
        <taxon>Craniata</taxon>
        <taxon>Vertebrata</taxon>
        <taxon>Euteleostomi</taxon>
        <taxon>Amphibia</taxon>
        <taxon>Batrachia</taxon>
        <taxon>Anura</taxon>
        <taxon>Neobatrachia</taxon>
        <taxon>Ranoidea</taxon>
        <taxon>Ranidae</taxon>
        <taxon>Staurois</taxon>
    </lineage>
</organism>
<name>A0ABN9GM16_9NEOB</name>